<sequence>MARVDGELAQVRPDSAQVVEKWLKLGGPVQVRPKATQAFWPRSTSPGQRADPPKKPQKNRLNAQPVYRL</sequence>
<proteinExistence type="predicted"/>
<comment type="caution">
    <text evidence="2">The sequence shown here is derived from an EMBL/GenBank/DDBJ whole genome shotgun (WGS) entry which is preliminary data.</text>
</comment>
<keyword evidence="3" id="KW-1185">Reference proteome</keyword>
<organism evidence="2 3">
    <name type="scientific">Pontibacillus salipaludis</name>
    <dbReference type="NCBI Taxonomy" id="1697394"/>
    <lineage>
        <taxon>Bacteria</taxon>
        <taxon>Bacillati</taxon>
        <taxon>Bacillota</taxon>
        <taxon>Bacilli</taxon>
        <taxon>Bacillales</taxon>
        <taxon>Bacillaceae</taxon>
        <taxon>Pontibacillus</taxon>
    </lineage>
</organism>
<evidence type="ECO:0000313" key="3">
    <source>
        <dbReference type="Proteomes" id="UP000642571"/>
    </source>
</evidence>
<protein>
    <submittedName>
        <fullName evidence="2">Uncharacterized protein</fullName>
    </submittedName>
</protein>
<accession>A0ABQ1Q0Q2</accession>
<evidence type="ECO:0000313" key="2">
    <source>
        <dbReference type="EMBL" id="GGD09503.1"/>
    </source>
</evidence>
<dbReference type="EMBL" id="BMIN01000005">
    <property type="protein sequence ID" value="GGD09503.1"/>
    <property type="molecule type" value="Genomic_DNA"/>
</dbReference>
<name>A0ABQ1Q0Q2_9BACI</name>
<reference evidence="3" key="1">
    <citation type="journal article" date="2019" name="Int. J. Syst. Evol. Microbiol.">
        <title>The Global Catalogue of Microorganisms (GCM) 10K type strain sequencing project: providing services to taxonomists for standard genome sequencing and annotation.</title>
        <authorList>
            <consortium name="The Broad Institute Genomics Platform"/>
            <consortium name="The Broad Institute Genome Sequencing Center for Infectious Disease"/>
            <person name="Wu L."/>
            <person name="Ma J."/>
        </authorList>
    </citation>
    <scope>NUCLEOTIDE SEQUENCE [LARGE SCALE GENOMIC DNA]</scope>
    <source>
        <strain evidence="3">CGMCC 1.15353</strain>
    </source>
</reference>
<feature type="region of interest" description="Disordered" evidence="1">
    <location>
        <begin position="33"/>
        <end position="69"/>
    </location>
</feature>
<evidence type="ECO:0000256" key="1">
    <source>
        <dbReference type="SAM" id="MobiDB-lite"/>
    </source>
</evidence>
<gene>
    <name evidence="2" type="ORF">GCM10011389_16280</name>
</gene>
<dbReference type="RefSeq" id="WP_188652626.1">
    <property type="nucleotide sequence ID" value="NZ_BMIN01000005.1"/>
</dbReference>
<dbReference type="Proteomes" id="UP000642571">
    <property type="component" value="Unassembled WGS sequence"/>
</dbReference>